<dbReference type="InterPro" id="IPR044304">
    <property type="entry name" value="NUBPL-like"/>
</dbReference>
<dbReference type="HAMAP" id="MF_02040">
    <property type="entry name" value="Mrp_NBP35"/>
    <property type="match status" value="1"/>
</dbReference>
<name>A0ABM0GTP7_SACKO</name>
<reference evidence="9" key="1">
    <citation type="submission" date="2025-08" db="UniProtKB">
        <authorList>
            <consortium name="RefSeq"/>
        </authorList>
    </citation>
    <scope>IDENTIFICATION</scope>
    <source>
        <tissue evidence="9">Testes</tissue>
    </source>
</reference>
<keyword evidence="8" id="KW-1185">Reference proteome</keyword>
<evidence type="ECO:0000256" key="6">
    <source>
        <dbReference type="ARBA" id="ARBA00023014"/>
    </source>
</evidence>
<evidence type="ECO:0000256" key="7">
    <source>
        <dbReference type="ARBA" id="ARBA00024036"/>
    </source>
</evidence>
<evidence type="ECO:0000313" key="8">
    <source>
        <dbReference type="Proteomes" id="UP000694865"/>
    </source>
</evidence>
<dbReference type="Proteomes" id="UP000694865">
    <property type="component" value="Unplaced"/>
</dbReference>
<dbReference type="Gene3D" id="3.40.50.300">
    <property type="entry name" value="P-loop containing nucleotide triphosphate hydrolases"/>
    <property type="match status" value="1"/>
</dbReference>
<evidence type="ECO:0000256" key="2">
    <source>
        <dbReference type="ARBA" id="ARBA00022723"/>
    </source>
</evidence>
<dbReference type="InterPro" id="IPR019591">
    <property type="entry name" value="Mrp/NBP35_ATP-bd"/>
</dbReference>
<dbReference type="SUPFAM" id="SSF52540">
    <property type="entry name" value="P-loop containing nucleoside triphosphate hydrolases"/>
    <property type="match status" value="1"/>
</dbReference>
<keyword evidence="5" id="KW-0408">Iron</keyword>
<dbReference type="PANTHER" id="PTHR42961:SF2">
    <property type="entry name" value="IRON-SULFUR PROTEIN NUBPL"/>
    <property type="match status" value="1"/>
</dbReference>
<dbReference type="InterPro" id="IPR000808">
    <property type="entry name" value="Mrp-like_CS"/>
</dbReference>
<evidence type="ECO:0000256" key="5">
    <source>
        <dbReference type="ARBA" id="ARBA00023004"/>
    </source>
</evidence>
<evidence type="ECO:0000256" key="1">
    <source>
        <dbReference type="ARBA" id="ARBA00022485"/>
    </source>
</evidence>
<keyword evidence="6" id="KW-0411">Iron-sulfur</keyword>
<dbReference type="CDD" id="cd02037">
    <property type="entry name" value="Mrp_NBP35"/>
    <property type="match status" value="1"/>
</dbReference>
<evidence type="ECO:0000256" key="4">
    <source>
        <dbReference type="ARBA" id="ARBA00022840"/>
    </source>
</evidence>
<evidence type="ECO:0000313" key="9">
    <source>
        <dbReference type="RefSeq" id="XP_002737144.1"/>
    </source>
</evidence>
<sequence>MSRFANFIARSRLQTRRIFSTHENPFGISGNSKEPSTLKNKAQQIRKGLPKKWPIAGVEHVILVASGKGGVGKSTTAVNLALGIAANEPSKSIGLLDADIYGPSIPRMMNLVGQQPQITQQKLMKPLINFGISCMSMGFLVDEKSPIVWRGLMVMSAIEKLIRQVTWGPLDYLIVDMPPGTGDTQLSISQLIPVSGALIVTTPQDIALLDARKGTEMFRKVDIPVLGIVQNMSVFECPNCHHKTHIFGDDGARNIAKEMNLEVLVNIPLHMSIRETSDMGKPITVSQPQSSQAMAYRDLAECVVNKIPNTKNTVR</sequence>
<accession>A0ABM0GTP7</accession>
<keyword evidence="4" id="KW-0067">ATP-binding</keyword>
<keyword evidence="3" id="KW-0547">Nucleotide-binding</keyword>
<proteinExistence type="inferred from homology"/>
<evidence type="ECO:0000256" key="3">
    <source>
        <dbReference type="ARBA" id="ARBA00022741"/>
    </source>
</evidence>
<dbReference type="Pfam" id="PF10609">
    <property type="entry name" value="ParA"/>
    <property type="match status" value="1"/>
</dbReference>
<comment type="similarity">
    <text evidence="7">Belongs to the Mrp/NBP35 ATP-binding proteins family.</text>
</comment>
<dbReference type="InterPro" id="IPR027417">
    <property type="entry name" value="P-loop_NTPase"/>
</dbReference>
<keyword evidence="2" id="KW-0479">Metal-binding</keyword>
<dbReference type="PROSITE" id="PS01215">
    <property type="entry name" value="MRP"/>
    <property type="match status" value="1"/>
</dbReference>
<protein>
    <submittedName>
        <fullName evidence="9">Iron-sulfur protein NUBPL-like</fullName>
    </submittedName>
</protein>
<keyword evidence="1" id="KW-0004">4Fe-4S</keyword>
<organism evidence="8 9">
    <name type="scientific">Saccoglossus kowalevskii</name>
    <name type="common">Acorn worm</name>
    <dbReference type="NCBI Taxonomy" id="10224"/>
    <lineage>
        <taxon>Eukaryota</taxon>
        <taxon>Metazoa</taxon>
        <taxon>Hemichordata</taxon>
        <taxon>Enteropneusta</taxon>
        <taxon>Harrimaniidae</taxon>
        <taxon>Saccoglossus</taxon>
    </lineage>
</organism>
<dbReference type="PANTHER" id="PTHR42961">
    <property type="entry name" value="IRON-SULFUR PROTEIN NUBPL"/>
    <property type="match status" value="1"/>
</dbReference>
<gene>
    <name evidence="9" type="primary">LOC100373821</name>
</gene>
<dbReference type="InterPro" id="IPR033756">
    <property type="entry name" value="YlxH/NBP35"/>
</dbReference>
<dbReference type="RefSeq" id="XP_002737144.1">
    <property type="nucleotide sequence ID" value="XM_002737098.2"/>
</dbReference>
<dbReference type="GeneID" id="100373821"/>